<dbReference type="Proteomes" id="UP000243333">
    <property type="component" value="Unassembled WGS sequence"/>
</dbReference>
<evidence type="ECO:0000313" key="3">
    <source>
        <dbReference type="Proteomes" id="UP000243333"/>
    </source>
</evidence>
<organism evidence="2 3">
    <name type="scientific">Sporolituus thermophilus DSM 23256</name>
    <dbReference type="NCBI Taxonomy" id="1123285"/>
    <lineage>
        <taxon>Bacteria</taxon>
        <taxon>Bacillati</taxon>
        <taxon>Bacillota</taxon>
        <taxon>Negativicutes</taxon>
        <taxon>Selenomonadales</taxon>
        <taxon>Sporomusaceae</taxon>
        <taxon>Sporolituus</taxon>
    </lineage>
</organism>
<name>A0A1G7MH65_9FIRM</name>
<reference evidence="3" key="1">
    <citation type="submission" date="2016-10" db="EMBL/GenBank/DDBJ databases">
        <authorList>
            <person name="Varghese N."/>
            <person name="Submissions S."/>
        </authorList>
    </citation>
    <scope>NUCLEOTIDE SEQUENCE [LARGE SCALE GENOMIC DNA]</scope>
    <source>
        <strain evidence="3">DSM 23256</strain>
    </source>
</reference>
<dbReference type="STRING" id="1123285.SAMN05660235_02163"/>
<dbReference type="AlphaFoldDB" id="A0A1G7MH65"/>
<keyword evidence="1" id="KW-0732">Signal</keyword>
<gene>
    <name evidence="2" type="ORF">SAMN05660235_02163</name>
</gene>
<accession>A0A1G7MH65</accession>
<evidence type="ECO:0000313" key="2">
    <source>
        <dbReference type="EMBL" id="SDF61172.1"/>
    </source>
</evidence>
<proteinExistence type="predicted"/>
<feature type="chain" id="PRO_5017329669" evidence="1">
    <location>
        <begin position="27"/>
        <end position="241"/>
    </location>
</feature>
<dbReference type="EMBL" id="FNBU01000017">
    <property type="protein sequence ID" value="SDF61172.1"/>
    <property type="molecule type" value="Genomic_DNA"/>
</dbReference>
<sequence length="241" mass="25643">MFKKIFSIFSIFFLILAAAPPRPAEALVVYDPTAVAKLVQQIAIQNQQLQAELAQLANMDAAASAYGQAAVQQALAQLAENFATMQSLVAGYADFQAAWAQVYPDFAAWSGYSPDQYSTAAQAVLAQTNAAIYDAMRAQQLIGAQLPSTSAALQTLMAASATAPGALAAAQAGNQIAALMAQQMMALGQIMSQANQMQAAWYQQQLQERAAAAAAAAQWFDLSRAVENEQSRPLSQPHQLR</sequence>
<keyword evidence="3" id="KW-1185">Reference proteome</keyword>
<dbReference type="RefSeq" id="WP_093690751.1">
    <property type="nucleotide sequence ID" value="NZ_FNBU01000017.1"/>
</dbReference>
<evidence type="ECO:0000256" key="1">
    <source>
        <dbReference type="SAM" id="SignalP"/>
    </source>
</evidence>
<feature type="signal peptide" evidence="1">
    <location>
        <begin position="1"/>
        <end position="26"/>
    </location>
</feature>
<protein>
    <submittedName>
        <fullName evidence="2">P-type conjugative transfer protein TrbJ</fullName>
    </submittedName>
</protein>